<feature type="compositionally biased region" description="Polar residues" evidence="7">
    <location>
        <begin position="34"/>
        <end position="51"/>
    </location>
</feature>
<feature type="domain" description="Glycylpeptide N-tetradecanoyltransferase C-terminal" evidence="9">
    <location>
        <begin position="212"/>
        <end position="393"/>
    </location>
</feature>
<keyword evidence="4 5" id="KW-0012">Acyltransferase</keyword>
<dbReference type="AlphaFoldDB" id="X6ME92"/>
<dbReference type="InterPro" id="IPR022676">
    <property type="entry name" value="NMT_N"/>
</dbReference>
<protein>
    <recommendedName>
        <fullName evidence="2 5">Glycylpeptide N-tetradecanoyltransferase</fullName>
        <ecNumber evidence="2 5">2.3.1.97</ecNumber>
    </recommendedName>
</protein>
<dbReference type="PANTHER" id="PTHR11377">
    <property type="entry name" value="N-MYRISTOYL TRANSFERASE"/>
    <property type="match status" value="1"/>
</dbReference>
<evidence type="ECO:0000256" key="4">
    <source>
        <dbReference type="ARBA" id="ARBA00023315"/>
    </source>
</evidence>
<comment type="caution">
    <text evidence="10">The sequence shown here is derived from an EMBL/GenBank/DDBJ whole genome shotgun (WGS) entry which is preliminary data.</text>
</comment>
<keyword evidence="3 5" id="KW-0808">Transferase</keyword>
<feature type="compositionally biased region" description="Basic residues" evidence="7">
    <location>
        <begin position="1"/>
        <end position="10"/>
    </location>
</feature>
<dbReference type="SUPFAM" id="SSF55729">
    <property type="entry name" value="Acyl-CoA N-acyltransferases (Nat)"/>
    <property type="match status" value="2"/>
</dbReference>
<dbReference type="Pfam" id="PF02799">
    <property type="entry name" value="NMT_C"/>
    <property type="match status" value="1"/>
</dbReference>
<evidence type="ECO:0000313" key="11">
    <source>
        <dbReference type="Proteomes" id="UP000023152"/>
    </source>
</evidence>
<evidence type="ECO:0000256" key="6">
    <source>
        <dbReference type="RuleBase" id="RU004178"/>
    </source>
</evidence>
<evidence type="ECO:0000259" key="9">
    <source>
        <dbReference type="Pfam" id="PF02799"/>
    </source>
</evidence>
<dbReference type="InterPro" id="IPR016181">
    <property type="entry name" value="Acyl_CoA_acyltransferase"/>
</dbReference>
<feature type="domain" description="Glycylpeptide N-tetradecanoyltransferase N-terminal" evidence="8">
    <location>
        <begin position="141"/>
        <end position="197"/>
    </location>
</feature>
<dbReference type="Proteomes" id="UP000023152">
    <property type="component" value="Unassembled WGS sequence"/>
</dbReference>
<dbReference type="PIRSF" id="PIRSF015892">
    <property type="entry name" value="N-myristl_transf"/>
    <property type="match status" value="1"/>
</dbReference>
<evidence type="ECO:0000259" key="8">
    <source>
        <dbReference type="Pfam" id="PF01233"/>
    </source>
</evidence>
<reference evidence="10 11" key="1">
    <citation type="journal article" date="2013" name="Curr. Biol.">
        <title>The Genome of the Foraminiferan Reticulomyxa filosa.</title>
        <authorList>
            <person name="Glockner G."/>
            <person name="Hulsmann N."/>
            <person name="Schleicher M."/>
            <person name="Noegel A.A."/>
            <person name="Eichinger L."/>
            <person name="Gallinger C."/>
            <person name="Pawlowski J."/>
            <person name="Sierra R."/>
            <person name="Euteneuer U."/>
            <person name="Pillet L."/>
            <person name="Moustafa A."/>
            <person name="Platzer M."/>
            <person name="Groth M."/>
            <person name="Szafranski K."/>
            <person name="Schliwa M."/>
        </authorList>
    </citation>
    <scope>NUCLEOTIDE SEQUENCE [LARGE SCALE GENOMIC DNA]</scope>
</reference>
<organism evidence="10 11">
    <name type="scientific">Reticulomyxa filosa</name>
    <dbReference type="NCBI Taxonomy" id="46433"/>
    <lineage>
        <taxon>Eukaryota</taxon>
        <taxon>Sar</taxon>
        <taxon>Rhizaria</taxon>
        <taxon>Retaria</taxon>
        <taxon>Foraminifera</taxon>
        <taxon>Monothalamids</taxon>
        <taxon>Reticulomyxidae</taxon>
        <taxon>Reticulomyxa</taxon>
    </lineage>
</organism>
<dbReference type="PROSITE" id="PS00976">
    <property type="entry name" value="NMT_2"/>
    <property type="match status" value="1"/>
</dbReference>
<dbReference type="Gene3D" id="3.40.630.170">
    <property type="match status" value="2"/>
</dbReference>
<evidence type="ECO:0000256" key="1">
    <source>
        <dbReference type="ARBA" id="ARBA00009469"/>
    </source>
</evidence>
<dbReference type="PROSITE" id="PS00975">
    <property type="entry name" value="NMT_1"/>
    <property type="match status" value="1"/>
</dbReference>
<evidence type="ECO:0000256" key="5">
    <source>
        <dbReference type="RuleBase" id="RU000586"/>
    </source>
</evidence>
<comment type="catalytic activity">
    <reaction evidence="5">
        <text>N-terminal glycyl-[protein] + tetradecanoyl-CoA = N-tetradecanoylglycyl-[protein] + CoA + H(+)</text>
        <dbReference type="Rhea" id="RHEA:15521"/>
        <dbReference type="Rhea" id="RHEA-COMP:12666"/>
        <dbReference type="Rhea" id="RHEA-COMP:12667"/>
        <dbReference type="ChEBI" id="CHEBI:15378"/>
        <dbReference type="ChEBI" id="CHEBI:57287"/>
        <dbReference type="ChEBI" id="CHEBI:57385"/>
        <dbReference type="ChEBI" id="CHEBI:64723"/>
        <dbReference type="ChEBI" id="CHEBI:133050"/>
        <dbReference type="EC" id="2.3.1.97"/>
    </reaction>
</comment>
<sequence>MSRKQGKKKGGAKDQKLKKDLSDTAQDKPESVNEQKQATQTAEQNQSQSNAEETEKTQANMEEILKQGGIRGKRRWEVDINEPHAFWDKEPVPSLKQEVGNDVNDPVEVKTLDDVRKKPLLLPKDFEWFDMDLRDETIERTKEVKMVEINFLCVHKQLRKKRLAPVLIREITRRVNCRDIWQAVYTAGVVIPKPVAQNRYWHRSLNPEKLIDVRFSALRRRMTMPRLKKLCRVNETTVTPGLREMKEEDCEQAWKLLMTYLSKFQLFVDFSLDEFKHMMLPKKGVVSAYVVEDPNKKGVITDFISYYHLPSFVINHPTHKELFAAYSYYNVATKTDLIQLMNDALVLAYNQGFDVFNALDVMENEKFLKTLKFGIGDGHLQYYLYNWKVAEMRPSDVGIVLL</sequence>
<keyword evidence="11" id="KW-1185">Reference proteome</keyword>
<comment type="similarity">
    <text evidence="1 6">Belongs to the NMT family.</text>
</comment>
<dbReference type="Pfam" id="PF01233">
    <property type="entry name" value="NMT"/>
    <property type="match status" value="1"/>
</dbReference>
<dbReference type="InterPro" id="IPR022678">
    <property type="entry name" value="NMT_CS"/>
</dbReference>
<dbReference type="EMBL" id="ASPP01022091">
    <property type="protein sequence ID" value="ETO11747.1"/>
    <property type="molecule type" value="Genomic_DNA"/>
</dbReference>
<dbReference type="OrthoDB" id="60315at2759"/>
<dbReference type="InterPro" id="IPR022677">
    <property type="entry name" value="NMT_C"/>
</dbReference>
<accession>X6ME92</accession>
<dbReference type="GO" id="GO:0005737">
    <property type="term" value="C:cytoplasm"/>
    <property type="evidence" value="ECO:0007669"/>
    <property type="project" value="TreeGrafter"/>
</dbReference>
<dbReference type="OMA" id="CPAMESE"/>
<dbReference type="PANTHER" id="PTHR11377:SF5">
    <property type="entry name" value="GLYCYLPEPTIDE N-TETRADECANOYLTRANSFERASE"/>
    <property type="match status" value="1"/>
</dbReference>
<dbReference type="EC" id="2.3.1.97" evidence="2 5"/>
<dbReference type="InterPro" id="IPR000903">
    <property type="entry name" value="NMT"/>
</dbReference>
<dbReference type="GO" id="GO:0004379">
    <property type="term" value="F:glycylpeptide N-tetradecanoyltransferase activity"/>
    <property type="evidence" value="ECO:0007669"/>
    <property type="project" value="UniProtKB-EC"/>
</dbReference>
<evidence type="ECO:0000313" key="10">
    <source>
        <dbReference type="EMBL" id="ETO11747.1"/>
    </source>
</evidence>
<comment type="function">
    <text evidence="5">Adds a myristoyl group to the N-terminal glycine residue of certain cellular proteins.</text>
</comment>
<evidence type="ECO:0000256" key="2">
    <source>
        <dbReference type="ARBA" id="ARBA00012923"/>
    </source>
</evidence>
<feature type="compositionally biased region" description="Basic and acidic residues" evidence="7">
    <location>
        <begin position="11"/>
        <end position="33"/>
    </location>
</feature>
<feature type="region of interest" description="Disordered" evidence="7">
    <location>
        <begin position="1"/>
        <end position="59"/>
    </location>
</feature>
<evidence type="ECO:0000256" key="3">
    <source>
        <dbReference type="ARBA" id="ARBA00022679"/>
    </source>
</evidence>
<evidence type="ECO:0000256" key="7">
    <source>
        <dbReference type="SAM" id="MobiDB-lite"/>
    </source>
</evidence>
<gene>
    <name evidence="10" type="ORF">RFI_25625</name>
</gene>
<name>X6ME92_RETFI</name>
<proteinExistence type="inferred from homology"/>